<evidence type="ECO:0000256" key="1">
    <source>
        <dbReference type="SAM" id="SignalP"/>
    </source>
</evidence>
<gene>
    <name evidence="2" type="ORF">OG563_35320</name>
</gene>
<feature type="signal peptide" evidence="1">
    <location>
        <begin position="1"/>
        <end position="25"/>
    </location>
</feature>
<dbReference type="RefSeq" id="WP_329407324.1">
    <property type="nucleotide sequence ID" value="NZ_CP109441.1"/>
</dbReference>
<reference evidence="2" key="1">
    <citation type="submission" date="2022-10" db="EMBL/GenBank/DDBJ databases">
        <title>The complete genomes of actinobacterial strains from the NBC collection.</title>
        <authorList>
            <person name="Joergensen T.S."/>
            <person name="Alvarez Arevalo M."/>
            <person name="Sterndorff E.B."/>
            <person name="Faurdal D."/>
            <person name="Vuksanovic O."/>
            <person name="Mourched A.-S."/>
            <person name="Charusanti P."/>
            <person name="Shaw S."/>
            <person name="Blin K."/>
            <person name="Weber T."/>
        </authorList>
    </citation>
    <scope>NUCLEOTIDE SEQUENCE</scope>
    <source>
        <strain evidence="2">NBC_01482</strain>
    </source>
</reference>
<name>A0ABZ1YR50_9NOCA</name>
<organism evidence="2 3">
    <name type="scientific">Nocardia vinacea</name>
    <dbReference type="NCBI Taxonomy" id="96468"/>
    <lineage>
        <taxon>Bacteria</taxon>
        <taxon>Bacillati</taxon>
        <taxon>Actinomycetota</taxon>
        <taxon>Actinomycetes</taxon>
        <taxon>Mycobacteriales</taxon>
        <taxon>Nocardiaceae</taxon>
        <taxon>Nocardia</taxon>
    </lineage>
</organism>
<keyword evidence="1" id="KW-0732">Signal</keyword>
<accession>A0ABZ1YR50</accession>
<evidence type="ECO:0008006" key="4">
    <source>
        <dbReference type="Google" id="ProtNLM"/>
    </source>
</evidence>
<feature type="chain" id="PRO_5046291331" description="Secreted protein" evidence="1">
    <location>
        <begin position="26"/>
        <end position="142"/>
    </location>
</feature>
<evidence type="ECO:0000313" key="3">
    <source>
        <dbReference type="Proteomes" id="UP001432062"/>
    </source>
</evidence>
<dbReference type="Pfam" id="PF20341">
    <property type="entry name" value="DUF6636"/>
    <property type="match status" value="1"/>
</dbReference>
<protein>
    <recommendedName>
        <fullName evidence="4">Secreted protein</fullName>
    </recommendedName>
</protein>
<dbReference type="EMBL" id="CP109441">
    <property type="protein sequence ID" value="WUV44406.1"/>
    <property type="molecule type" value="Genomic_DNA"/>
</dbReference>
<dbReference type="InterPro" id="IPR046576">
    <property type="entry name" value="DUF6636"/>
</dbReference>
<dbReference type="Proteomes" id="UP001432062">
    <property type="component" value="Chromosome"/>
</dbReference>
<sequence>MTNRVGIAALAAVSGSMLAFGVAGAQQPDLSNGFRSPSGNMTCVVADKGAVCEIGDHSYSAPAKPSNCYQASGDRIVLFQGDPARFTCHGDTIRDSSLPILDYGQSFRSGEVVCESQTSGMKCANTRTGHWFSLAREGYQLG</sequence>
<keyword evidence="3" id="KW-1185">Reference proteome</keyword>
<proteinExistence type="predicted"/>
<evidence type="ECO:0000313" key="2">
    <source>
        <dbReference type="EMBL" id="WUV44406.1"/>
    </source>
</evidence>